<comment type="caution">
    <text evidence="2">The sequence shown here is derived from an EMBL/GenBank/DDBJ whole genome shotgun (WGS) entry which is preliminary data.</text>
</comment>
<evidence type="ECO:0000313" key="2">
    <source>
        <dbReference type="EMBL" id="GFO32043.1"/>
    </source>
</evidence>
<feature type="region of interest" description="Disordered" evidence="1">
    <location>
        <begin position="56"/>
        <end position="87"/>
    </location>
</feature>
<accession>A0AAV4CK74</accession>
<gene>
    <name evidence="2" type="ORF">PoB_005854800</name>
</gene>
<dbReference type="AlphaFoldDB" id="A0AAV4CK74"/>
<sequence>MQAWSGSIVFPGLYPASIYRETRKLWKPVGKFLNSSNITIGEAVAHLEEQLATIQEVRGPRSPVPSSPGGVNSSEPEPSKLLASQGPQLGLMNIRETSSFLRRRPKCPQERSKVCQFDRRMLKLI</sequence>
<dbReference type="EMBL" id="BLXT01006539">
    <property type="protein sequence ID" value="GFO32043.1"/>
    <property type="molecule type" value="Genomic_DNA"/>
</dbReference>
<protein>
    <submittedName>
        <fullName evidence="2">Uncharacterized protein</fullName>
    </submittedName>
</protein>
<name>A0AAV4CK74_9GAST</name>
<organism evidence="2 3">
    <name type="scientific">Plakobranchus ocellatus</name>
    <dbReference type="NCBI Taxonomy" id="259542"/>
    <lineage>
        <taxon>Eukaryota</taxon>
        <taxon>Metazoa</taxon>
        <taxon>Spiralia</taxon>
        <taxon>Lophotrochozoa</taxon>
        <taxon>Mollusca</taxon>
        <taxon>Gastropoda</taxon>
        <taxon>Heterobranchia</taxon>
        <taxon>Euthyneura</taxon>
        <taxon>Panpulmonata</taxon>
        <taxon>Sacoglossa</taxon>
        <taxon>Placobranchoidea</taxon>
        <taxon>Plakobranchidae</taxon>
        <taxon>Plakobranchus</taxon>
    </lineage>
</organism>
<feature type="compositionally biased region" description="Low complexity" evidence="1">
    <location>
        <begin position="67"/>
        <end position="76"/>
    </location>
</feature>
<proteinExistence type="predicted"/>
<keyword evidence="3" id="KW-1185">Reference proteome</keyword>
<dbReference type="Proteomes" id="UP000735302">
    <property type="component" value="Unassembled WGS sequence"/>
</dbReference>
<evidence type="ECO:0000256" key="1">
    <source>
        <dbReference type="SAM" id="MobiDB-lite"/>
    </source>
</evidence>
<evidence type="ECO:0000313" key="3">
    <source>
        <dbReference type="Proteomes" id="UP000735302"/>
    </source>
</evidence>
<reference evidence="2 3" key="1">
    <citation type="journal article" date="2021" name="Elife">
        <title>Chloroplast acquisition without the gene transfer in kleptoplastic sea slugs, Plakobranchus ocellatus.</title>
        <authorList>
            <person name="Maeda T."/>
            <person name="Takahashi S."/>
            <person name="Yoshida T."/>
            <person name="Shimamura S."/>
            <person name="Takaki Y."/>
            <person name="Nagai Y."/>
            <person name="Toyoda A."/>
            <person name="Suzuki Y."/>
            <person name="Arimoto A."/>
            <person name="Ishii H."/>
            <person name="Satoh N."/>
            <person name="Nishiyama T."/>
            <person name="Hasebe M."/>
            <person name="Maruyama T."/>
            <person name="Minagawa J."/>
            <person name="Obokata J."/>
            <person name="Shigenobu S."/>
        </authorList>
    </citation>
    <scope>NUCLEOTIDE SEQUENCE [LARGE SCALE GENOMIC DNA]</scope>
</reference>